<accession>A0A0D8HK58</accession>
<gene>
    <name evidence="2" type="ORF">AXFE_10380</name>
</gene>
<dbReference type="InterPro" id="IPR007214">
    <property type="entry name" value="YbaK/aa-tRNA-synth-assoc-dom"/>
</dbReference>
<reference evidence="2 3" key="1">
    <citation type="submission" date="2015-01" db="EMBL/GenBank/DDBJ databases">
        <title>Draft genome of the acidophilic iron oxidizer Acidithrix ferrooxidans strain Py-F3.</title>
        <authorList>
            <person name="Poehlein A."/>
            <person name="Eisen S."/>
            <person name="Schloemann M."/>
            <person name="Johnson B.D."/>
            <person name="Daniel R."/>
            <person name="Muehling M."/>
        </authorList>
    </citation>
    <scope>NUCLEOTIDE SEQUENCE [LARGE SCALE GENOMIC DNA]</scope>
    <source>
        <strain evidence="2 3">Py-F3</strain>
    </source>
</reference>
<dbReference type="Gene3D" id="3.90.960.10">
    <property type="entry name" value="YbaK/aminoacyl-tRNA synthetase-associated domain"/>
    <property type="match status" value="1"/>
</dbReference>
<name>A0A0D8HK58_9ACTN</name>
<dbReference type="AlphaFoldDB" id="A0A0D8HK58"/>
<dbReference type="SUPFAM" id="SSF55826">
    <property type="entry name" value="YbaK/ProRS associated domain"/>
    <property type="match status" value="1"/>
</dbReference>
<dbReference type="InterPro" id="IPR036754">
    <property type="entry name" value="YbaK/aa-tRNA-synt-asso_dom_sf"/>
</dbReference>
<protein>
    <submittedName>
        <fullName evidence="2">YbaK / prolyl-tRNA synthetases associated domain protein</fullName>
    </submittedName>
</protein>
<keyword evidence="2" id="KW-0436">Ligase</keyword>
<dbReference type="Pfam" id="PF04073">
    <property type="entry name" value="tRNA_edit"/>
    <property type="match status" value="1"/>
</dbReference>
<keyword evidence="3" id="KW-1185">Reference proteome</keyword>
<dbReference type="PANTHER" id="PTHR30411:SF1">
    <property type="entry name" value="CYTOPLASMIC PROTEIN"/>
    <property type="match status" value="1"/>
</dbReference>
<dbReference type="PANTHER" id="PTHR30411">
    <property type="entry name" value="CYTOPLASMIC PROTEIN"/>
    <property type="match status" value="1"/>
</dbReference>
<keyword evidence="2" id="KW-0030">Aminoacyl-tRNA synthetase</keyword>
<evidence type="ECO:0000313" key="2">
    <source>
        <dbReference type="EMBL" id="KJF18137.1"/>
    </source>
</evidence>
<dbReference type="EMBL" id="JXYS01000025">
    <property type="protein sequence ID" value="KJF18137.1"/>
    <property type="molecule type" value="Genomic_DNA"/>
</dbReference>
<sequence>MSTLGINYFHLLRLKMSQPDQVNFDIAKHNLEVVDFSDSTATSLDASRALGVEIGAIGKSIVFVSDSSTVVVLISAIKRVSRDKVRLVHGDLKLRIGSPALVHQRTNYSVGAVSPLSLPDEVTLFVDSALEDFDVVWVSAGTPTSVVALNRSVRMELFGPARYELAED</sequence>
<organism evidence="2 3">
    <name type="scientific">Acidithrix ferrooxidans</name>
    <dbReference type="NCBI Taxonomy" id="1280514"/>
    <lineage>
        <taxon>Bacteria</taxon>
        <taxon>Bacillati</taxon>
        <taxon>Actinomycetota</taxon>
        <taxon>Acidimicrobiia</taxon>
        <taxon>Acidimicrobiales</taxon>
        <taxon>Acidimicrobiaceae</taxon>
        <taxon>Acidithrix</taxon>
    </lineage>
</organism>
<evidence type="ECO:0000259" key="1">
    <source>
        <dbReference type="Pfam" id="PF04073"/>
    </source>
</evidence>
<evidence type="ECO:0000313" key="3">
    <source>
        <dbReference type="Proteomes" id="UP000032360"/>
    </source>
</evidence>
<comment type="caution">
    <text evidence="2">The sequence shown here is derived from an EMBL/GenBank/DDBJ whole genome shotgun (WGS) entry which is preliminary data.</text>
</comment>
<dbReference type="GO" id="GO:0002161">
    <property type="term" value="F:aminoacyl-tRNA deacylase activity"/>
    <property type="evidence" value="ECO:0007669"/>
    <property type="project" value="InterPro"/>
</dbReference>
<dbReference type="STRING" id="1280514.AXFE_10380"/>
<dbReference type="Proteomes" id="UP000032360">
    <property type="component" value="Unassembled WGS sequence"/>
</dbReference>
<dbReference type="GO" id="GO:0004812">
    <property type="term" value="F:aminoacyl-tRNA ligase activity"/>
    <property type="evidence" value="ECO:0007669"/>
    <property type="project" value="UniProtKB-KW"/>
</dbReference>
<feature type="domain" description="YbaK/aminoacyl-tRNA synthetase-associated" evidence="1">
    <location>
        <begin position="39"/>
        <end position="149"/>
    </location>
</feature>
<proteinExistence type="predicted"/>